<protein>
    <submittedName>
        <fullName evidence="1">Uncharacterized protein</fullName>
    </submittedName>
</protein>
<proteinExistence type="predicted"/>
<dbReference type="Proteomes" id="UP000036122">
    <property type="component" value="Plasmid pMRSN3527-6"/>
</dbReference>
<accession>A0A0J1A0Q3</accession>
<dbReference type="PATRIC" id="fig|1409923.3.peg.8"/>
<sequence>MQHQLTKDRQSLQLILIFTLKASTTIYFKELEQFDKPQFEVLR</sequence>
<keyword evidence="1" id="KW-0614">Plasmid</keyword>
<comment type="caution">
    <text evidence="1">The sequence shown here is derived from an EMBL/GenBank/DDBJ whole genome shotgun (WGS) entry which is preliminary data.</text>
</comment>
<reference evidence="1" key="1">
    <citation type="submission" date="2014-07" db="EMBL/GenBank/DDBJ databases">
        <authorList>
            <person name="Harkins D.M."/>
            <person name="Lesho E."/>
            <person name="Waterman P.E."/>
            <person name="Chan A."/>
            <person name="Fouts D.E."/>
        </authorList>
    </citation>
    <scope>NUCLEOTIDE SEQUENCE [LARGE SCALE GENOMIC DNA]</scope>
    <source>
        <strain evidence="1">MRSN 3527</strain>
        <plasmid evidence="1">pMRSN3527-6</plasmid>
    </source>
</reference>
<dbReference type="AlphaFoldDB" id="A0A0J1A0Q3"/>
<geneLocation type="plasmid" evidence="1">
    <name>pMRSN3527-6</name>
</geneLocation>
<evidence type="ECO:0000313" key="1">
    <source>
        <dbReference type="EMBL" id="KLT87820.1"/>
    </source>
</evidence>
<name>A0A0J1A0Q3_ACIBA</name>
<gene>
    <name evidence="1" type="ORF">T630_A0007</name>
</gene>
<dbReference type="EMBL" id="JPHZ01000019">
    <property type="protein sequence ID" value="KLT87820.1"/>
    <property type="molecule type" value="Genomic_DNA"/>
</dbReference>
<organism evidence="1">
    <name type="scientific">Acinetobacter baumannii MRSN 3527</name>
    <dbReference type="NCBI Taxonomy" id="1409923"/>
    <lineage>
        <taxon>Bacteria</taxon>
        <taxon>Pseudomonadati</taxon>
        <taxon>Pseudomonadota</taxon>
        <taxon>Gammaproteobacteria</taxon>
        <taxon>Moraxellales</taxon>
        <taxon>Moraxellaceae</taxon>
        <taxon>Acinetobacter</taxon>
        <taxon>Acinetobacter calcoaceticus/baumannii complex</taxon>
    </lineage>
</organism>